<gene>
    <name evidence="2" type="ordered locus">Fleli_2484</name>
</gene>
<evidence type="ECO:0000256" key="1">
    <source>
        <dbReference type="SAM" id="Phobius"/>
    </source>
</evidence>
<keyword evidence="1" id="KW-0472">Membrane</keyword>
<protein>
    <submittedName>
        <fullName evidence="2">Uncharacterized protein</fullName>
    </submittedName>
</protein>
<keyword evidence="1" id="KW-1133">Transmembrane helix</keyword>
<keyword evidence="1" id="KW-0812">Transmembrane</keyword>
<dbReference type="eggNOG" id="ENOG5033ICA">
    <property type="taxonomic scope" value="Bacteria"/>
</dbReference>
<evidence type="ECO:0000313" key="2">
    <source>
        <dbReference type="EMBL" id="AFM04849.1"/>
    </source>
</evidence>
<keyword evidence="3" id="KW-1185">Reference proteome</keyword>
<dbReference type="KEGG" id="fli:Fleli_2484"/>
<organism evidence="2 3">
    <name type="scientific">Bernardetia litoralis (strain ATCC 23117 / DSM 6794 / NBRC 15988 / NCIMB 1366 / Fx l1 / Sio-4)</name>
    <name type="common">Flexibacter litoralis</name>
    <dbReference type="NCBI Taxonomy" id="880071"/>
    <lineage>
        <taxon>Bacteria</taxon>
        <taxon>Pseudomonadati</taxon>
        <taxon>Bacteroidota</taxon>
        <taxon>Cytophagia</taxon>
        <taxon>Cytophagales</taxon>
        <taxon>Bernardetiaceae</taxon>
        <taxon>Bernardetia</taxon>
    </lineage>
</organism>
<dbReference type="EMBL" id="CP003345">
    <property type="protein sequence ID" value="AFM04849.1"/>
    <property type="molecule type" value="Genomic_DNA"/>
</dbReference>
<dbReference type="HOGENOM" id="CLU_972369_0_0_10"/>
<name>I4ALL4_BERLS</name>
<dbReference type="STRING" id="880071.Fleli_2484"/>
<dbReference type="RefSeq" id="WP_014798286.1">
    <property type="nucleotide sequence ID" value="NC_018018.1"/>
</dbReference>
<dbReference type="OrthoDB" id="1466696at2"/>
<dbReference type="Proteomes" id="UP000006054">
    <property type="component" value="Chromosome"/>
</dbReference>
<accession>I4ALL4</accession>
<reference evidence="3" key="1">
    <citation type="submission" date="2012-06" db="EMBL/GenBank/DDBJ databases">
        <title>The complete genome of Flexibacter litoralis DSM 6794.</title>
        <authorList>
            <person name="Lucas S."/>
            <person name="Copeland A."/>
            <person name="Lapidus A."/>
            <person name="Glavina del Rio T."/>
            <person name="Dalin E."/>
            <person name="Tice H."/>
            <person name="Bruce D."/>
            <person name="Goodwin L."/>
            <person name="Pitluck S."/>
            <person name="Peters L."/>
            <person name="Ovchinnikova G."/>
            <person name="Lu M."/>
            <person name="Kyrpides N."/>
            <person name="Mavromatis K."/>
            <person name="Ivanova N."/>
            <person name="Brettin T."/>
            <person name="Detter J.C."/>
            <person name="Han C."/>
            <person name="Larimer F."/>
            <person name="Land M."/>
            <person name="Hauser L."/>
            <person name="Markowitz V."/>
            <person name="Cheng J.-F."/>
            <person name="Hugenholtz P."/>
            <person name="Woyke T."/>
            <person name="Wu D."/>
            <person name="Spring S."/>
            <person name="Lang E."/>
            <person name="Kopitz M."/>
            <person name="Brambilla E."/>
            <person name="Klenk H.-P."/>
            <person name="Eisen J.A."/>
        </authorList>
    </citation>
    <scope>NUCLEOTIDE SEQUENCE [LARGE SCALE GENOMIC DNA]</scope>
    <source>
        <strain evidence="3">ATCC 23117 / DSM 6794 / NBRC 15988 / NCIMB 1366 / Sio-4</strain>
    </source>
</reference>
<sequence precursor="true">MKKISINHIYYFALSICFALSSILLTGCSDSENERAVMWKFQNFEKVTYNFIQKTEINPILGLFSGFGITNVATGKLEIIPTSDQKADIALTDLNMGEMADLLTQNFTKENGKLPEMFVKGLKNNGTIEGEISEAMQLLYTGLLPIPTKDLKIGESIKMPIQMPMNAFGSKIIAKGHQNITLKSIEKNLYKFENDILIDEFDDKKDAEQKHQIKGKGEYIFDIEKGYFTKAEVEMKLKMKISDLQQGNNKNVVPDSIQNKLPFKMDFGNMEMNFISTVSLNLEKAE</sequence>
<evidence type="ECO:0000313" key="3">
    <source>
        <dbReference type="Proteomes" id="UP000006054"/>
    </source>
</evidence>
<proteinExistence type="predicted"/>
<feature type="transmembrane region" description="Helical" evidence="1">
    <location>
        <begin position="9"/>
        <end position="27"/>
    </location>
</feature>
<dbReference type="PROSITE" id="PS51257">
    <property type="entry name" value="PROKAR_LIPOPROTEIN"/>
    <property type="match status" value="1"/>
</dbReference>
<dbReference type="AlphaFoldDB" id="I4ALL4"/>